<comment type="caution">
    <text evidence="1">The sequence shown here is derived from an EMBL/GenBank/DDBJ whole genome shotgun (WGS) entry which is preliminary data.</text>
</comment>
<reference evidence="2" key="1">
    <citation type="journal article" date="2019" name="Int. J. Syst. Evol. Microbiol.">
        <title>The Global Catalogue of Microorganisms (GCM) 10K type strain sequencing project: providing services to taxonomists for standard genome sequencing and annotation.</title>
        <authorList>
            <consortium name="The Broad Institute Genomics Platform"/>
            <consortium name="The Broad Institute Genome Sequencing Center for Infectious Disease"/>
            <person name="Wu L."/>
            <person name="Ma J."/>
        </authorList>
    </citation>
    <scope>NUCLEOTIDE SEQUENCE [LARGE SCALE GENOMIC DNA]</scope>
    <source>
        <strain evidence="2">KCTC 42224</strain>
    </source>
</reference>
<evidence type="ECO:0000313" key="1">
    <source>
        <dbReference type="EMBL" id="MFC3673496.1"/>
    </source>
</evidence>
<evidence type="ECO:0000313" key="2">
    <source>
        <dbReference type="Proteomes" id="UP001595683"/>
    </source>
</evidence>
<organism evidence="1 2">
    <name type="scientific">Novosphingobium pokkalii</name>
    <dbReference type="NCBI Taxonomy" id="1770194"/>
    <lineage>
        <taxon>Bacteria</taxon>
        <taxon>Pseudomonadati</taxon>
        <taxon>Pseudomonadota</taxon>
        <taxon>Alphaproteobacteria</taxon>
        <taxon>Sphingomonadales</taxon>
        <taxon>Sphingomonadaceae</taxon>
        <taxon>Novosphingobium</taxon>
    </lineage>
</organism>
<gene>
    <name evidence="1" type="ORF">ACFOOT_18895</name>
</gene>
<sequence>MARALLLSAQTVSGRLFAGRGLLGDEPVVLSRWPVRARQALASVPVLGCAAALICAGRALPF</sequence>
<keyword evidence="2" id="KW-1185">Reference proteome</keyword>
<accession>A0ABV7V7V3</accession>
<dbReference type="RefSeq" id="WP_191325843.1">
    <property type="nucleotide sequence ID" value="NZ_BMZP01000023.1"/>
</dbReference>
<dbReference type="EMBL" id="JBHRYE010000046">
    <property type="protein sequence ID" value="MFC3673496.1"/>
    <property type="molecule type" value="Genomic_DNA"/>
</dbReference>
<name>A0ABV7V7V3_9SPHN</name>
<dbReference type="Proteomes" id="UP001595683">
    <property type="component" value="Unassembled WGS sequence"/>
</dbReference>
<protein>
    <submittedName>
        <fullName evidence="1">Uncharacterized protein</fullName>
    </submittedName>
</protein>
<proteinExistence type="predicted"/>